<gene>
    <name evidence="1" type="ORF">CDAR_300051</name>
</gene>
<comment type="caution">
    <text evidence="1">The sequence shown here is derived from an EMBL/GenBank/DDBJ whole genome shotgun (WGS) entry which is preliminary data.</text>
</comment>
<reference evidence="1 2" key="1">
    <citation type="submission" date="2021-06" db="EMBL/GenBank/DDBJ databases">
        <title>Caerostris darwini draft genome.</title>
        <authorList>
            <person name="Kono N."/>
            <person name="Arakawa K."/>
        </authorList>
    </citation>
    <scope>NUCLEOTIDE SEQUENCE [LARGE SCALE GENOMIC DNA]</scope>
</reference>
<organism evidence="1 2">
    <name type="scientific">Caerostris darwini</name>
    <dbReference type="NCBI Taxonomy" id="1538125"/>
    <lineage>
        <taxon>Eukaryota</taxon>
        <taxon>Metazoa</taxon>
        <taxon>Ecdysozoa</taxon>
        <taxon>Arthropoda</taxon>
        <taxon>Chelicerata</taxon>
        <taxon>Arachnida</taxon>
        <taxon>Araneae</taxon>
        <taxon>Araneomorphae</taxon>
        <taxon>Entelegynae</taxon>
        <taxon>Araneoidea</taxon>
        <taxon>Araneidae</taxon>
        <taxon>Caerostris</taxon>
    </lineage>
</organism>
<evidence type="ECO:0000313" key="2">
    <source>
        <dbReference type="Proteomes" id="UP001054837"/>
    </source>
</evidence>
<proteinExistence type="predicted"/>
<dbReference type="AlphaFoldDB" id="A0AAV4W5I4"/>
<evidence type="ECO:0000313" key="1">
    <source>
        <dbReference type="EMBL" id="GIY77134.1"/>
    </source>
</evidence>
<dbReference type="Proteomes" id="UP001054837">
    <property type="component" value="Unassembled WGS sequence"/>
</dbReference>
<protein>
    <submittedName>
        <fullName evidence="1">Uncharacterized protein</fullName>
    </submittedName>
</protein>
<keyword evidence="2" id="KW-1185">Reference proteome</keyword>
<name>A0AAV4W5I4_9ARAC</name>
<accession>A0AAV4W5I4</accession>
<dbReference type="EMBL" id="BPLQ01014081">
    <property type="protein sequence ID" value="GIY77134.1"/>
    <property type="molecule type" value="Genomic_DNA"/>
</dbReference>
<sequence>MLCEIISSQDVSNHKTATSLLQRWLKMDGRLSQCSLKHSEFIKQNRRHPFNKRHQELVFFSSFQMVSLVMDVRPPLLLHLPLRLKGGETINGGGQKSDGTILA</sequence>